<feature type="region of interest" description="Disordered" evidence="1">
    <location>
        <begin position="82"/>
        <end position="105"/>
    </location>
</feature>
<evidence type="ECO:0000256" key="1">
    <source>
        <dbReference type="SAM" id="MobiDB-lite"/>
    </source>
</evidence>
<dbReference type="EMBL" id="JAAVTK010000002">
    <property type="protein sequence ID" value="NKI88335.1"/>
    <property type="molecule type" value="Genomic_DNA"/>
</dbReference>
<comment type="caution">
    <text evidence="2">The sequence shown here is derived from an EMBL/GenBank/DDBJ whole genome shotgun (WGS) entry which is preliminary data.</text>
</comment>
<proteinExistence type="predicted"/>
<sequence>MPYKIGTSGNPTGRPLGSANKATAAARVAIAAVLAGANAEKLAAHFDSLTGKDFIDAYVKLAEFIIPKLQCTSLTAEQERGPVKHIDGTREQRAANTRNAAKMLN</sequence>
<feature type="compositionally biased region" description="Basic and acidic residues" evidence="1">
    <location>
        <begin position="82"/>
        <end position="93"/>
    </location>
</feature>
<protein>
    <recommendedName>
        <fullName evidence="4">DUF5681 domain-containing protein</fullName>
    </recommendedName>
</protein>
<gene>
    <name evidence="2" type="ORF">HBN54_000922</name>
</gene>
<organism evidence="2 3">
    <name type="scientific">Hymenobacter artigasi</name>
    <dbReference type="NCBI Taxonomy" id="2719616"/>
    <lineage>
        <taxon>Bacteria</taxon>
        <taxon>Pseudomonadati</taxon>
        <taxon>Bacteroidota</taxon>
        <taxon>Cytophagia</taxon>
        <taxon>Cytophagales</taxon>
        <taxon>Hymenobacteraceae</taxon>
        <taxon>Hymenobacter</taxon>
    </lineage>
</organism>
<dbReference type="Proteomes" id="UP000717634">
    <property type="component" value="Unassembled WGS sequence"/>
</dbReference>
<evidence type="ECO:0008006" key="4">
    <source>
        <dbReference type="Google" id="ProtNLM"/>
    </source>
</evidence>
<dbReference type="RefSeq" id="WP_168671973.1">
    <property type="nucleotide sequence ID" value="NZ_JAAVTK010000002.1"/>
</dbReference>
<evidence type="ECO:0000313" key="2">
    <source>
        <dbReference type="EMBL" id="NKI88335.1"/>
    </source>
</evidence>
<keyword evidence="3" id="KW-1185">Reference proteome</keyword>
<accession>A0ABX1HEA5</accession>
<name>A0ABX1HEA5_9BACT</name>
<evidence type="ECO:0000313" key="3">
    <source>
        <dbReference type="Proteomes" id="UP000717634"/>
    </source>
</evidence>
<reference evidence="2 3" key="1">
    <citation type="submission" date="2020-03" db="EMBL/GenBank/DDBJ databases">
        <title>Genomic Encyclopedia of Type Strains, Phase IV (KMG-V): Genome sequencing to study the core and pangenomes of soil and plant-associated prokaryotes.</title>
        <authorList>
            <person name="Whitman W."/>
        </authorList>
    </citation>
    <scope>NUCLEOTIDE SEQUENCE [LARGE SCALE GENOMIC DNA]</scope>
    <source>
        <strain evidence="2 3">1B</strain>
    </source>
</reference>